<feature type="signal peptide" evidence="1">
    <location>
        <begin position="1"/>
        <end position="19"/>
    </location>
</feature>
<sequence>MIQRMLVFFVLAGMLVSCASVTPPTPPAATPGATRIPTIAPTASLTPAPTSDRTLERLAQTGGSINGITVMGDLAYVGLGPRVAVIDLRQPESPRLVSQSEPLPGLVSQLIQVSGGRAARLLVNAGKYLVLMDGSDPEAILPIRRLDLGGAITAMVWDERANILYAGGSIYQRPFSLGYTGFVSAVGLGPDDDLKVMSTVALPARVLSLALGQASLFAGAEGEESGLYHVRVSTPGSLSAPRRVIASTPEDPLQPTSMQVIGDRLYLGYRSIDAYDITNPDQPARAWRVYASIVVKSFQVAGEQVIAFGWTITNEFMLNTITPSEPIQGAPIGVISSVTAMHGTGFLVAYNDLEIHDAVDPQTPRLVGSFKAPVTHAIDAAAGDSAVFVVDNGTGASNSGAILRGFRLPDLEPLGQAPIEFPVGSGWYAYDGMALEGDRVYIAKADGVWAYAISGSEPTLLGKVALEDERFEAIAATRLDGKRLLLTAQSTEDHFITLKVYDLTDLQNPNRPGDPLTLDQGSGVQMVWNGAAIDLLLDRSYFSPESDRLYAITYENRALERKQSLEIPGYIEGMAAGEGFLLLTGIDESLSEAFVLVVESGPLKIASRTTLPEVGLGVAAVGDQARVVAGGGEAGAAQLLTLDVHDLADPRQVDALDIASSQNNAVPILATPSYVILANGSGGVEVLAFGR</sequence>
<reference evidence="2" key="1">
    <citation type="submission" date="2015-07" db="EMBL/GenBank/DDBJ databases">
        <title>Draft Genome Sequences of Anaerolinea thermolimosa IMO-1, Bellilinea caldifistulae GOMI-1, Leptolinea tardivitalis YMTK-2, Levilinea saccharolytica KIBI-1,Longilinea arvoryzae KOME-1, Previously Described as Members of the Anaerolineaceae (Chloroflexi).</title>
        <authorList>
            <person name="Sekiguchi Y."/>
            <person name="Ohashi A."/>
            <person name="Matsuura N."/>
            <person name="Tourlousse M.D."/>
        </authorList>
    </citation>
    <scope>NUCLEOTIDE SEQUENCE [LARGE SCALE GENOMIC DNA]</scope>
    <source>
        <strain evidence="2">KOME-1</strain>
    </source>
</reference>
<dbReference type="AlphaFoldDB" id="A0A0S7BBY8"/>
<dbReference type="RefSeq" id="WP_075072177.1">
    <property type="nucleotide sequence ID" value="NZ_DF967972.1"/>
</dbReference>
<dbReference type="Proteomes" id="UP000055060">
    <property type="component" value="Unassembled WGS sequence"/>
</dbReference>
<gene>
    <name evidence="2" type="ORF">LARV_00517</name>
</gene>
<evidence type="ECO:0000256" key="1">
    <source>
        <dbReference type="SAM" id="SignalP"/>
    </source>
</evidence>
<keyword evidence="3" id="KW-1185">Reference proteome</keyword>
<dbReference type="SUPFAM" id="SSF75011">
    <property type="entry name" value="3-carboxy-cis,cis-mucoante lactonizing enzyme"/>
    <property type="match status" value="1"/>
</dbReference>
<evidence type="ECO:0000313" key="3">
    <source>
        <dbReference type="Proteomes" id="UP000055060"/>
    </source>
</evidence>
<name>A0A0S7BBY8_9CHLR</name>
<evidence type="ECO:0000313" key="2">
    <source>
        <dbReference type="EMBL" id="GAP12781.1"/>
    </source>
</evidence>
<dbReference type="OrthoDB" id="136825at2"/>
<feature type="chain" id="PRO_5006632868" evidence="1">
    <location>
        <begin position="20"/>
        <end position="691"/>
    </location>
</feature>
<dbReference type="STRING" id="360412.LARV_00517"/>
<organism evidence="2">
    <name type="scientific">Longilinea arvoryzae</name>
    <dbReference type="NCBI Taxonomy" id="360412"/>
    <lineage>
        <taxon>Bacteria</taxon>
        <taxon>Bacillati</taxon>
        <taxon>Chloroflexota</taxon>
        <taxon>Anaerolineae</taxon>
        <taxon>Anaerolineales</taxon>
        <taxon>Anaerolineaceae</taxon>
        <taxon>Longilinea</taxon>
    </lineage>
</organism>
<protein>
    <submittedName>
        <fullName evidence="2">Uncharacterized protein</fullName>
    </submittedName>
</protein>
<keyword evidence="1" id="KW-0732">Signal</keyword>
<dbReference type="PROSITE" id="PS51257">
    <property type="entry name" value="PROKAR_LIPOPROTEIN"/>
    <property type="match status" value="1"/>
</dbReference>
<proteinExistence type="predicted"/>
<dbReference type="EMBL" id="DF967972">
    <property type="protein sequence ID" value="GAP12781.1"/>
    <property type="molecule type" value="Genomic_DNA"/>
</dbReference>
<accession>A0A0S7BBY8</accession>